<reference evidence="2" key="1">
    <citation type="journal article" date="2019" name="Int. J. Syst. Evol. Microbiol.">
        <title>The Global Catalogue of Microorganisms (GCM) 10K type strain sequencing project: providing services to taxonomists for standard genome sequencing and annotation.</title>
        <authorList>
            <consortium name="The Broad Institute Genomics Platform"/>
            <consortium name="The Broad Institute Genome Sequencing Center for Infectious Disease"/>
            <person name="Wu L."/>
            <person name="Ma J."/>
        </authorList>
    </citation>
    <scope>NUCLEOTIDE SEQUENCE [LARGE SCALE GENOMIC DNA]</scope>
    <source>
        <strain evidence="2">JCM 18298</strain>
    </source>
</reference>
<dbReference type="RefSeq" id="WP_345498725.1">
    <property type="nucleotide sequence ID" value="NZ_BAABJM010000006.1"/>
</dbReference>
<evidence type="ECO:0000313" key="1">
    <source>
        <dbReference type="EMBL" id="GAA5065486.1"/>
    </source>
</evidence>
<organism evidence="1 2">
    <name type="scientific">Nocardia callitridis</name>
    <dbReference type="NCBI Taxonomy" id="648753"/>
    <lineage>
        <taxon>Bacteria</taxon>
        <taxon>Bacillati</taxon>
        <taxon>Actinomycetota</taxon>
        <taxon>Actinomycetes</taxon>
        <taxon>Mycobacteriales</taxon>
        <taxon>Nocardiaceae</taxon>
        <taxon>Nocardia</taxon>
    </lineage>
</organism>
<protein>
    <submittedName>
        <fullName evidence="1">Uncharacterized protein</fullName>
    </submittedName>
</protein>
<dbReference type="InterPro" id="IPR029063">
    <property type="entry name" value="SAM-dependent_MTases_sf"/>
</dbReference>
<proteinExistence type="predicted"/>
<sequence>MKTFPQAQKTTSAYLDLAANDHGAEKGLLAHRALGRVQHARPRMVEIGPGGGSAVEHLAAQLRESNTAVDLTLIEAPGVVSQSLLRAIDEFGAAGSCVLTHGLAQDIGTLLAEPVDVISASALMHEVYSYGGGYNGLHAMMRMLPAVLGPYGFFAYRDIYAVDAPSLHERVVQSYGSQSWLLFLRMFVSQYLEHGTHPYHHLDDELVARQNSRITPVEELDIRTCAVITAPIGLFREVQRHYITLRDHVWRSGVLGFRPVLDGQLAADWLDFASGHKRVHFAFTETDWLSEAQRAMLGAVSEPYAGHQTVDGDIFDEVTDLVLMAFLAKAEQGEPDCLATWEAWLAREGRETYAYMTVDELLAAMATHSVEAHRDTVLIPVGCDDILKNRRHYYNRFLTKRLSNPMDDAKQLVLFQHVPLGDTDVLMRGLSAIRTLCSKPSLARVHAAIQSRG</sequence>
<dbReference type="EMBL" id="BAABJM010000006">
    <property type="protein sequence ID" value="GAA5065486.1"/>
    <property type="molecule type" value="Genomic_DNA"/>
</dbReference>
<name>A0ABP9KWU4_9NOCA</name>
<evidence type="ECO:0000313" key="2">
    <source>
        <dbReference type="Proteomes" id="UP001500603"/>
    </source>
</evidence>
<dbReference type="SUPFAM" id="SSF53335">
    <property type="entry name" value="S-adenosyl-L-methionine-dependent methyltransferases"/>
    <property type="match status" value="1"/>
</dbReference>
<gene>
    <name evidence="1" type="ORF">GCM10023318_52650</name>
</gene>
<accession>A0ABP9KWU4</accession>
<dbReference type="Proteomes" id="UP001500603">
    <property type="component" value="Unassembled WGS sequence"/>
</dbReference>
<keyword evidence="2" id="KW-1185">Reference proteome</keyword>
<comment type="caution">
    <text evidence="1">The sequence shown here is derived from an EMBL/GenBank/DDBJ whole genome shotgun (WGS) entry which is preliminary data.</text>
</comment>